<dbReference type="EMBL" id="BGPR01018552">
    <property type="protein sequence ID" value="GBN79458.1"/>
    <property type="molecule type" value="Genomic_DNA"/>
</dbReference>
<dbReference type="Proteomes" id="UP000499080">
    <property type="component" value="Unassembled WGS sequence"/>
</dbReference>
<feature type="region of interest" description="Disordered" evidence="1">
    <location>
        <begin position="60"/>
        <end position="114"/>
    </location>
</feature>
<accession>A0A4Y2RUJ5</accession>
<feature type="compositionally biased region" description="Basic residues" evidence="1">
    <location>
        <begin position="84"/>
        <end position="93"/>
    </location>
</feature>
<dbReference type="AlphaFoldDB" id="A0A4Y2RUJ5"/>
<sequence length="165" mass="19113">MKCLNRHPVTSAIIELKSRAQERLMELEARIREEDARHLIEYEVDDNDECEMDLTGSHNSMETKESAEVSNFDVELEIHDPPRKIRGIRKKADKPKADQGINGGINPSIYNGNDEIETLDDKMEEEVFQRQRHRNKRKPSLEDTSISKKQLTKSPVKLSNTFETH</sequence>
<comment type="caution">
    <text evidence="2">The sequence shown here is derived from an EMBL/GenBank/DDBJ whole genome shotgun (WGS) entry which is preliminary data.</text>
</comment>
<evidence type="ECO:0000313" key="3">
    <source>
        <dbReference type="Proteomes" id="UP000499080"/>
    </source>
</evidence>
<reference evidence="2 3" key="1">
    <citation type="journal article" date="2019" name="Sci. Rep.">
        <title>Orb-weaving spider Araneus ventricosus genome elucidates the spidroin gene catalogue.</title>
        <authorList>
            <person name="Kono N."/>
            <person name="Nakamura H."/>
            <person name="Ohtoshi R."/>
            <person name="Moran D.A.P."/>
            <person name="Shinohara A."/>
            <person name="Yoshida Y."/>
            <person name="Fujiwara M."/>
            <person name="Mori M."/>
            <person name="Tomita M."/>
            <person name="Arakawa K."/>
        </authorList>
    </citation>
    <scope>NUCLEOTIDE SEQUENCE [LARGE SCALE GENOMIC DNA]</scope>
</reference>
<evidence type="ECO:0000313" key="2">
    <source>
        <dbReference type="EMBL" id="GBN79458.1"/>
    </source>
</evidence>
<keyword evidence="3" id="KW-1185">Reference proteome</keyword>
<gene>
    <name evidence="2" type="ORF">AVEN_181066_1</name>
</gene>
<organism evidence="2 3">
    <name type="scientific">Araneus ventricosus</name>
    <name type="common">Orbweaver spider</name>
    <name type="synonym">Epeira ventricosa</name>
    <dbReference type="NCBI Taxonomy" id="182803"/>
    <lineage>
        <taxon>Eukaryota</taxon>
        <taxon>Metazoa</taxon>
        <taxon>Ecdysozoa</taxon>
        <taxon>Arthropoda</taxon>
        <taxon>Chelicerata</taxon>
        <taxon>Arachnida</taxon>
        <taxon>Araneae</taxon>
        <taxon>Araneomorphae</taxon>
        <taxon>Entelegynae</taxon>
        <taxon>Araneoidea</taxon>
        <taxon>Araneidae</taxon>
        <taxon>Araneus</taxon>
    </lineage>
</organism>
<feature type="region of interest" description="Disordered" evidence="1">
    <location>
        <begin position="126"/>
        <end position="165"/>
    </location>
</feature>
<evidence type="ECO:0000256" key="1">
    <source>
        <dbReference type="SAM" id="MobiDB-lite"/>
    </source>
</evidence>
<protein>
    <submittedName>
        <fullName evidence="2">Uncharacterized protein</fullName>
    </submittedName>
</protein>
<feature type="compositionally biased region" description="Polar residues" evidence="1">
    <location>
        <begin position="142"/>
        <end position="165"/>
    </location>
</feature>
<proteinExistence type="predicted"/>
<name>A0A4Y2RUJ5_ARAVE</name>